<evidence type="ECO:0000313" key="7">
    <source>
        <dbReference type="EMBL" id="MFI1717716.1"/>
    </source>
</evidence>
<keyword evidence="4" id="KW-0479">Metal-binding</keyword>
<accession>A0ABW7UIX6</accession>
<evidence type="ECO:0000256" key="1">
    <source>
        <dbReference type="ARBA" id="ARBA00001966"/>
    </source>
</evidence>
<sequence>MTASPASPRPVRLMLNKAHYPVTSLGPGTRAGIWTQGCTIGCAGCVSQDTWAADPGTLVDVEAVGAWLAGLPEPLDGITVSGGEPFQQPEALAALLDRVDAWRRERPAPLDVLVYSGYSLARLRKEHPALLDRCDAVLTGPYVERLNTPGLSWRGSSNQRLTALTALGRERYEGTGPAGPPPMQVAVADGRIWFIGVPRRGDMDRLSTRLRSAGITMEEVSWRS</sequence>
<proteinExistence type="predicted"/>
<keyword evidence="8" id="KW-1185">Reference proteome</keyword>
<evidence type="ECO:0000256" key="4">
    <source>
        <dbReference type="ARBA" id="ARBA00022723"/>
    </source>
</evidence>
<gene>
    <name evidence="7" type="ORF">ACH407_29700</name>
</gene>
<comment type="cofactor">
    <cofactor evidence="1">
        <name>[4Fe-4S] cluster</name>
        <dbReference type="ChEBI" id="CHEBI:49883"/>
    </cofactor>
</comment>
<reference evidence="7 8" key="1">
    <citation type="submission" date="2024-10" db="EMBL/GenBank/DDBJ databases">
        <title>The Natural Products Discovery Center: Release of the First 8490 Sequenced Strains for Exploring Actinobacteria Biosynthetic Diversity.</title>
        <authorList>
            <person name="Kalkreuter E."/>
            <person name="Kautsar S.A."/>
            <person name="Yang D."/>
            <person name="Bader C.D."/>
            <person name="Teijaro C.N."/>
            <person name="Fluegel L."/>
            <person name="Davis C.M."/>
            <person name="Simpson J.R."/>
            <person name="Lauterbach L."/>
            <person name="Steele A.D."/>
            <person name="Gui C."/>
            <person name="Meng S."/>
            <person name="Li G."/>
            <person name="Viehrig K."/>
            <person name="Ye F."/>
            <person name="Su P."/>
            <person name="Kiefer A.F."/>
            <person name="Nichols A."/>
            <person name="Cepeda A.J."/>
            <person name="Yan W."/>
            <person name="Fan B."/>
            <person name="Jiang Y."/>
            <person name="Adhikari A."/>
            <person name="Zheng C.-J."/>
            <person name="Schuster L."/>
            <person name="Cowan T.M."/>
            <person name="Smanski M.J."/>
            <person name="Chevrette M.G."/>
            <person name="De Carvalho L.P.S."/>
            <person name="Shen B."/>
        </authorList>
    </citation>
    <scope>NUCLEOTIDE SEQUENCE [LARGE SCALE GENOMIC DNA]</scope>
    <source>
        <strain evidence="7 8">NPDC020602</strain>
    </source>
</reference>
<dbReference type="SFLD" id="SFLDG01063">
    <property type="entry name" value="activating_enzymes__group_1"/>
    <property type="match status" value="1"/>
</dbReference>
<name>A0ABW7UIX6_9ACTN</name>
<evidence type="ECO:0000256" key="3">
    <source>
        <dbReference type="ARBA" id="ARBA00022691"/>
    </source>
</evidence>
<dbReference type="SFLD" id="SFLDG01066">
    <property type="entry name" value="organic_radical-activating_enz"/>
    <property type="match status" value="1"/>
</dbReference>
<dbReference type="SFLD" id="SFLDF00299">
    <property type="entry name" value="anaerobic_ribonucleoside-triph"/>
    <property type="match status" value="1"/>
</dbReference>
<protein>
    <submittedName>
        <fullName evidence="7">4Fe-4S single cluster domain-containing protein</fullName>
    </submittedName>
</protein>
<dbReference type="PANTHER" id="PTHR30352">
    <property type="entry name" value="PYRUVATE FORMATE-LYASE-ACTIVATING ENZYME"/>
    <property type="match status" value="1"/>
</dbReference>
<evidence type="ECO:0000313" key="8">
    <source>
        <dbReference type="Proteomes" id="UP001611339"/>
    </source>
</evidence>
<evidence type="ECO:0000256" key="5">
    <source>
        <dbReference type="ARBA" id="ARBA00023004"/>
    </source>
</evidence>
<keyword evidence="5" id="KW-0408">Iron</keyword>
<keyword evidence="3" id="KW-0949">S-adenosyl-L-methionine</keyword>
<dbReference type="InterPro" id="IPR007197">
    <property type="entry name" value="rSAM"/>
</dbReference>
<dbReference type="PANTHER" id="PTHR30352:SF2">
    <property type="entry name" value="ANAEROBIC RIBONUCLEOSIDE-TRIPHOSPHATE REDUCTASE-ACTIVATING PROTEIN"/>
    <property type="match status" value="1"/>
</dbReference>
<keyword evidence="6" id="KW-0411">Iron-sulfur</keyword>
<organism evidence="7 8">
    <name type="scientific">Streptomyces litmocidini</name>
    <dbReference type="NCBI Taxonomy" id="67318"/>
    <lineage>
        <taxon>Bacteria</taxon>
        <taxon>Bacillati</taxon>
        <taxon>Actinomycetota</taxon>
        <taxon>Actinomycetes</taxon>
        <taxon>Kitasatosporales</taxon>
        <taxon>Streptomycetaceae</taxon>
        <taxon>Streptomyces</taxon>
    </lineage>
</organism>
<evidence type="ECO:0000256" key="2">
    <source>
        <dbReference type="ARBA" id="ARBA00022485"/>
    </source>
</evidence>
<dbReference type="Gene3D" id="3.20.20.70">
    <property type="entry name" value="Aldolase class I"/>
    <property type="match status" value="1"/>
</dbReference>
<evidence type="ECO:0000256" key="6">
    <source>
        <dbReference type="ARBA" id="ARBA00023014"/>
    </source>
</evidence>
<comment type="caution">
    <text evidence="7">The sequence shown here is derived from an EMBL/GenBank/DDBJ whole genome shotgun (WGS) entry which is preliminary data.</text>
</comment>
<dbReference type="Pfam" id="PF13353">
    <property type="entry name" value="Fer4_12"/>
    <property type="match status" value="1"/>
</dbReference>
<dbReference type="InterPro" id="IPR058240">
    <property type="entry name" value="rSAM_sf"/>
</dbReference>
<dbReference type="Proteomes" id="UP001611339">
    <property type="component" value="Unassembled WGS sequence"/>
</dbReference>
<dbReference type="SUPFAM" id="SSF102114">
    <property type="entry name" value="Radical SAM enzymes"/>
    <property type="match status" value="1"/>
</dbReference>
<dbReference type="InterPro" id="IPR013785">
    <property type="entry name" value="Aldolase_TIM"/>
</dbReference>
<dbReference type="InterPro" id="IPR034457">
    <property type="entry name" value="Organic_radical-activating"/>
</dbReference>
<keyword evidence="2" id="KW-0004">4Fe-4S</keyword>
<dbReference type="InterPro" id="IPR012837">
    <property type="entry name" value="NrdG"/>
</dbReference>
<dbReference type="EMBL" id="JBIRUI010000016">
    <property type="protein sequence ID" value="MFI1717716.1"/>
    <property type="molecule type" value="Genomic_DNA"/>
</dbReference>
<dbReference type="RefSeq" id="WP_398712176.1">
    <property type="nucleotide sequence ID" value="NZ_JBIRUI010000016.1"/>
</dbReference>
<dbReference type="SFLD" id="SFLDS00029">
    <property type="entry name" value="Radical_SAM"/>
    <property type="match status" value="1"/>
</dbReference>